<gene>
    <name evidence="14" type="ORF">H9850_01120</name>
</gene>
<dbReference type="InterPro" id="IPR036412">
    <property type="entry name" value="HAD-like_sf"/>
</dbReference>
<dbReference type="InterPro" id="IPR010023">
    <property type="entry name" value="KdsC_fam"/>
</dbReference>
<keyword evidence="10 12" id="KW-0448">Lipopolysaccharide biosynthesis</keyword>
<dbReference type="PANTHER" id="PTHR21485">
    <property type="entry name" value="HAD SUPERFAMILY MEMBERS CMAS AND KDSC"/>
    <property type="match status" value="1"/>
</dbReference>
<dbReference type="SFLD" id="SFLDS00003">
    <property type="entry name" value="Haloacid_Dehalogenase"/>
    <property type="match status" value="1"/>
</dbReference>
<evidence type="ECO:0000313" key="14">
    <source>
        <dbReference type="EMBL" id="HIX56057.1"/>
    </source>
</evidence>
<comment type="catalytic activity">
    <reaction evidence="1 12">
        <text>3-deoxy-alpha-D-manno-2-octulosonate-8-phosphate + H2O = 3-deoxy-alpha-D-manno-oct-2-ulosonate + phosphate</text>
        <dbReference type="Rhea" id="RHEA:11500"/>
        <dbReference type="ChEBI" id="CHEBI:15377"/>
        <dbReference type="ChEBI" id="CHEBI:43474"/>
        <dbReference type="ChEBI" id="CHEBI:85985"/>
        <dbReference type="ChEBI" id="CHEBI:85986"/>
        <dbReference type="EC" id="3.1.3.45"/>
    </reaction>
</comment>
<evidence type="ECO:0000256" key="8">
    <source>
        <dbReference type="ARBA" id="ARBA00022801"/>
    </source>
</evidence>
<organism evidence="14 15">
    <name type="scientific">Candidatus Anaerobiospirillum pullistercoris</name>
    <dbReference type="NCBI Taxonomy" id="2838452"/>
    <lineage>
        <taxon>Bacteria</taxon>
        <taxon>Pseudomonadati</taxon>
        <taxon>Pseudomonadota</taxon>
        <taxon>Gammaproteobacteria</taxon>
        <taxon>Aeromonadales</taxon>
        <taxon>Succinivibrionaceae</taxon>
        <taxon>Anaerobiospirillum</taxon>
    </lineage>
</organism>
<comment type="caution">
    <text evidence="14">The sequence shown here is derived from an EMBL/GenBank/DDBJ whole genome shotgun (WGS) entry which is preliminary data.</text>
</comment>
<dbReference type="EC" id="3.1.3.45" evidence="5 12"/>
<dbReference type="SFLD" id="SFLDG01138">
    <property type="entry name" value="C1.6.2:_Deoxy-d-mannose-octulo"/>
    <property type="match status" value="1"/>
</dbReference>
<keyword evidence="8 12" id="KW-0378">Hydrolase</keyword>
<comment type="subunit">
    <text evidence="4 12">Homotetramer.</text>
</comment>
<evidence type="ECO:0000256" key="10">
    <source>
        <dbReference type="ARBA" id="ARBA00022985"/>
    </source>
</evidence>
<dbReference type="InterPro" id="IPR023214">
    <property type="entry name" value="HAD_sf"/>
</dbReference>
<comment type="cofactor">
    <cofactor evidence="2 12 13">
        <name>Mg(2+)</name>
        <dbReference type="ChEBI" id="CHEBI:18420"/>
    </cofactor>
</comment>
<evidence type="ECO:0000256" key="4">
    <source>
        <dbReference type="ARBA" id="ARBA00011881"/>
    </source>
</evidence>
<dbReference type="InterPro" id="IPR006549">
    <property type="entry name" value="HAD-SF_hydro_IIIA"/>
</dbReference>
<dbReference type="Gene3D" id="3.40.50.1000">
    <property type="entry name" value="HAD superfamily/HAD-like"/>
    <property type="match status" value="1"/>
</dbReference>
<keyword evidence="7 12" id="KW-0479">Metal-binding</keyword>
<evidence type="ECO:0000313" key="15">
    <source>
        <dbReference type="Proteomes" id="UP000886829"/>
    </source>
</evidence>
<dbReference type="CDD" id="cd01630">
    <property type="entry name" value="HAD_KDO-like"/>
    <property type="match status" value="1"/>
</dbReference>
<dbReference type="FunFam" id="3.40.50.1000:FF:000029">
    <property type="entry name" value="3-deoxy-D-manno-octulosonate 8-phosphate phosphatase KdsC"/>
    <property type="match status" value="1"/>
</dbReference>
<comment type="similarity">
    <text evidence="3 12">Belongs to the KdsC family.</text>
</comment>
<evidence type="ECO:0000256" key="6">
    <source>
        <dbReference type="ARBA" id="ARBA00020092"/>
    </source>
</evidence>
<name>A0A9D1WD11_9GAMM</name>
<dbReference type="NCBIfam" id="TIGR01670">
    <property type="entry name" value="KdsC-phosphatas"/>
    <property type="match status" value="1"/>
</dbReference>
<keyword evidence="9 12" id="KW-0460">Magnesium</keyword>
<dbReference type="PIRSF" id="PIRSF006118">
    <property type="entry name" value="KDO8-P_Ptase"/>
    <property type="match status" value="1"/>
</dbReference>
<evidence type="ECO:0000256" key="12">
    <source>
        <dbReference type="PIRNR" id="PIRNR006118"/>
    </source>
</evidence>
<dbReference type="SFLD" id="SFLDG01136">
    <property type="entry name" value="C1.6:_Phosphoserine_Phosphatas"/>
    <property type="match status" value="1"/>
</dbReference>
<dbReference type="GO" id="GO:0019143">
    <property type="term" value="F:3-deoxy-manno-octulosonate-8-phosphatase activity"/>
    <property type="evidence" value="ECO:0007669"/>
    <property type="project" value="UniProtKB-UniRule"/>
</dbReference>
<proteinExistence type="inferred from homology"/>
<dbReference type="InterPro" id="IPR050793">
    <property type="entry name" value="CMP-NeuNAc_synthase"/>
</dbReference>
<accession>A0A9D1WD11</accession>
<evidence type="ECO:0000256" key="7">
    <source>
        <dbReference type="ARBA" id="ARBA00022723"/>
    </source>
</evidence>
<feature type="binding site" evidence="13">
    <location>
        <position position="29"/>
    </location>
    <ligand>
        <name>Mg(2+)</name>
        <dbReference type="ChEBI" id="CHEBI:18420"/>
    </ligand>
</feature>
<dbReference type="AlphaFoldDB" id="A0A9D1WD11"/>
<dbReference type="Proteomes" id="UP000886829">
    <property type="component" value="Unassembled WGS sequence"/>
</dbReference>
<dbReference type="SUPFAM" id="SSF56784">
    <property type="entry name" value="HAD-like"/>
    <property type="match status" value="1"/>
</dbReference>
<evidence type="ECO:0000256" key="2">
    <source>
        <dbReference type="ARBA" id="ARBA00001946"/>
    </source>
</evidence>
<protein>
    <recommendedName>
        <fullName evidence="6 12">3-deoxy-D-manno-octulosonate 8-phosphate phosphatase KdsC</fullName>
        <ecNumber evidence="5 12">3.1.3.45</ecNumber>
    </recommendedName>
    <alternativeName>
        <fullName evidence="11 12">KDO 8-P phosphatase</fullName>
    </alternativeName>
</protein>
<dbReference type="GO" id="GO:0008781">
    <property type="term" value="F:N-acylneuraminate cytidylyltransferase activity"/>
    <property type="evidence" value="ECO:0007669"/>
    <property type="project" value="TreeGrafter"/>
</dbReference>
<dbReference type="GO" id="GO:0009103">
    <property type="term" value="P:lipopolysaccharide biosynthetic process"/>
    <property type="evidence" value="ECO:0007669"/>
    <property type="project" value="UniProtKB-UniRule"/>
</dbReference>
<dbReference type="GO" id="GO:0046872">
    <property type="term" value="F:metal ion binding"/>
    <property type="evidence" value="ECO:0007669"/>
    <property type="project" value="UniProtKB-UniRule"/>
</dbReference>
<comment type="function">
    <text evidence="12">Catalyzes the hydrolysis of 3-deoxy-D-manno-octulosonate 8-phosphate (KDO 8-P) to 3-deoxy-D-manno-octulosonate (KDO) and inorganic phosphate.</text>
</comment>
<evidence type="ECO:0000256" key="5">
    <source>
        <dbReference type="ARBA" id="ARBA00013066"/>
    </source>
</evidence>
<dbReference type="Pfam" id="PF08282">
    <property type="entry name" value="Hydrolase_3"/>
    <property type="match status" value="1"/>
</dbReference>
<sequence length="198" mass="22129">MSSDLHTFYQDIPAEIVAKLQKIKLVVFDVDGTLTDGHIVLDDTSREYKFFDSKDGMGVSLLQKAGLKVALLTGRYSYLTTRRAQELQIKYVIQGERDKEDALLNLLHELKVQPEELAVMGDDINDLPMFKHAAVSAAPADGYHYMRTIATIKLTRNGGRGAAREFADLILMALGLVTPEGDAKFLRERNIKFALTNQ</sequence>
<evidence type="ECO:0000256" key="3">
    <source>
        <dbReference type="ARBA" id="ARBA00005893"/>
    </source>
</evidence>
<feature type="binding site" evidence="13">
    <location>
        <position position="31"/>
    </location>
    <ligand>
        <name>substrate</name>
    </ligand>
</feature>
<evidence type="ECO:0000256" key="9">
    <source>
        <dbReference type="ARBA" id="ARBA00022842"/>
    </source>
</evidence>
<evidence type="ECO:0000256" key="1">
    <source>
        <dbReference type="ARBA" id="ARBA00000898"/>
    </source>
</evidence>
<evidence type="ECO:0000256" key="11">
    <source>
        <dbReference type="ARBA" id="ARBA00031051"/>
    </source>
</evidence>
<reference evidence="14" key="1">
    <citation type="journal article" date="2021" name="PeerJ">
        <title>Extensive microbial diversity within the chicken gut microbiome revealed by metagenomics and culture.</title>
        <authorList>
            <person name="Gilroy R."/>
            <person name="Ravi A."/>
            <person name="Getino M."/>
            <person name="Pursley I."/>
            <person name="Horton D.L."/>
            <person name="Alikhan N.F."/>
            <person name="Baker D."/>
            <person name="Gharbi K."/>
            <person name="Hall N."/>
            <person name="Watson M."/>
            <person name="Adriaenssens E.M."/>
            <person name="Foster-Nyarko E."/>
            <person name="Jarju S."/>
            <person name="Secka A."/>
            <person name="Antonio M."/>
            <person name="Oren A."/>
            <person name="Chaudhuri R.R."/>
            <person name="La Ragione R."/>
            <person name="Hildebrand F."/>
            <person name="Pallen M.J."/>
        </authorList>
    </citation>
    <scope>NUCLEOTIDE SEQUENCE</scope>
    <source>
        <strain evidence="14">USASDec5-558</strain>
    </source>
</reference>
<evidence type="ECO:0000256" key="13">
    <source>
        <dbReference type="PIRSR" id="PIRSR006118-2"/>
    </source>
</evidence>
<feature type="binding site" evidence="13">
    <location>
        <position position="122"/>
    </location>
    <ligand>
        <name>Mg(2+)</name>
        <dbReference type="ChEBI" id="CHEBI:18420"/>
    </ligand>
</feature>
<dbReference type="PANTHER" id="PTHR21485:SF6">
    <property type="entry name" value="N-ACYLNEURAMINATE CYTIDYLYLTRANSFERASE-RELATED"/>
    <property type="match status" value="1"/>
</dbReference>
<dbReference type="EMBL" id="DXEV01000024">
    <property type="protein sequence ID" value="HIX56057.1"/>
    <property type="molecule type" value="Genomic_DNA"/>
</dbReference>
<reference evidence="14" key="2">
    <citation type="submission" date="2021-04" db="EMBL/GenBank/DDBJ databases">
        <authorList>
            <person name="Gilroy R."/>
        </authorList>
    </citation>
    <scope>NUCLEOTIDE SEQUENCE</scope>
    <source>
        <strain evidence="14">USASDec5-558</strain>
    </source>
</reference>
<dbReference type="NCBIfam" id="TIGR01662">
    <property type="entry name" value="HAD-SF-IIIA"/>
    <property type="match status" value="1"/>
</dbReference>